<comment type="caution">
    <text evidence="1">The sequence shown here is derived from an EMBL/GenBank/DDBJ whole genome shotgun (WGS) entry which is preliminary data.</text>
</comment>
<evidence type="ECO:0000313" key="2">
    <source>
        <dbReference type="Proteomes" id="UP000241639"/>
    </source>
</evidence>
<gene>
    <name evidence="1" type="ORF">C8J48_0928</name>
</gene>
<protein>
    <submittedName>
        <fullName evidence="1">Uncharacterized protein</fullName>
    </submittedName>
</protein>
<accession>A0A2T4Z8Y3</accession>
<sequence length="34" mass="4138">MEWFEPVILEDGERPLESQELYEAMMYLAHVHDE</sequence>
<dbReference type="Proteomes" id="UP000241639">
    <property type="component" value="Unassembled WGS sequence"/>
</dbReference>
<name>A0A2T4Z8Y3_9BACL</name>
<reference evidence="1 2" key="1">
    <citation type="submission" date="2018-04" db="EMBL/GenBank/DDBJ databases">
        <title>Genomic Encyclopedia of Archaeal and Bacterial Type Strains, Phase II (KMG-II): from individual species to whole genera.</title>
        <authorList>
            <person name="Goeker M."/>
        </authorList>
    </citation>
    <scope>NUCLEOTIDE SEQUENCE [LARGE SCALE GENOMIC DNA]</scope>
    <source>
        <strain evidence="1 2">DSM 45169</strain>
    </source>
</reference>
<dbReference type="AlphaFoldDB" id="A0A2T4Z8Y3"/>
<proteinExistence type="predicted"/>
<keyword evidence="2" id="KW-1185">Reference proteome</keyword>
<evidence type="ECO:0000313" key="1">
    <source>
        <dbReference type="EMBL" id="PTM58346.1"/>
    </source>
</evidence>
<organism evidence="1 2">
    <name type="scientific">Desmospora activa DSM 45169</name>
    <dbReference type="NCBI Taxonomy" id="1121389"/>
    <lineage>
        <taxon>Bacteria</taxon>
        <taxon>Bacillati</taxon>
        <taxon>Bacillota</taxon>
        <taxon>Bacilli</taxon>
        <taxon>Bacillales</taxon>
        <taxon>Thermoactinomycetaceae</taxon>
        <taxon>Desmospora</taxon>
    </lineage>
</organism>
<dbReference type="EMBL" id="PZZP01000001">
    <property type="protein sequence ID" value="PTM58346.1"/>
    <property type="molecule type" value="Genomic_DNA"/>
</dbReference>